<evidence type="ECO:0000256" key="1">
    <source>
        <dbReference type="SAM" id="MobiDB-lite"/>
    </source>
</evidence>
<reference evidence="2" key="1">
    <citation type="submission" date="2021-02" db="EMBL/GenBank/DDBJ databases">
        <authorList>
            <person name="Syme A R."/>
            <person name="Syme A R."/>
            <person name="Moolhuijzen P."/>
        </authorList>
    </citation>
    <scope>NUCLEOTIDE SEQUENCE</scope>
    <source>
        <strain evidence="2">W1-1</strain>
    </source>
</reference>
<feature type="compositionally biased region" description="Basic and acidic residues" evidence="1">
    <location>
        <begin position="89"/>
        <end position="104"/>
    </location>
</feature>
<organism evidence="2 3">
    <name type="scientific">Pyrenophora teres f. teres</name>
    <dbReference type="NCBI Taxonomy" id="97479"/>
    <lineage>
        <taxon>Eukaryota</taxon>
        <taxon>Fungi</taxon>
        <taxon>Dikarya</taxon>
        <taxon>Ascomycota</taxon>
        <taxon>Pezizomycotina</taxon>
        <taxon>Dothideomycetes</taxon>
        <taxon>Pleosporomycetidae</taxon>
        <taxon>Pleosporales</taxon>
        <taxon>Pleosporineae</taxon>
        <taxon>Pleosporaceae</taxon>
        <taxon>Pyrenophora</taxon>
    </lineage>
</organism>
<accession>A0A6S6VXX4</accession>
<feature type="region of interest" description="Disordered" evidence="1">
    <location>
        <begin position="1"/>
        <end position="123"/>
    </location>
</feature>
<dbReference type="Proteomes" id="UP000472372">
    <property type="component" value="Chromosome 3"/>
</dbReference>
<protein>
    <submittedName>
        <fullName evidence="2">Uncharacterized protein</fullName>
    </submittedName>
</protein>
<evidence type="ECO:0000313" key="2">
    <source>
        <dbReference type="EMBL" id="CAE7025581.1"/>
    </source>
</evidence>
<evidence type="ECO:0000313" key="3">
    <source>
        <dbReference type="Proteomes" id="UP000472372"/>
    </source>
</evidence>
<dbReference type="AlphaFoldDB" id="A0A6S6VXX4"/>
<dbReference type="EMBL" id="HG992979">
    <property type="protein sequence ID" value="CAE7025581.1"/>
    <property type="molecule type" value="Genomic_DNA"/>
</dbReference>
<name>A0A6S6VXX4_9PLEO</name>
<feature type="compositionally biased region" description="Basic and acidic residues" evidence="1">
    <location>
        <begin position="19"/>
        <end position="29"/>
    </location>
</feature>
<gene>
    <name evidence="2" type="ORF">PTTW11_03934</name>
</gene>
<sequence>MADNVRYRHQHRRGVSRGEGGEFEIRDQAEQSPPMTRMEKRRKRTREYNNRRRRENGTARTEYSRGTKYEHTIAAADTSFAPQPPTPRSENRQGYEYPDKERSKQATRLAKAQESAANYPPLDNQSAWQALGRETNIAARDNSAFVYRHLRRGQRPEALSYKEWVSCVHREMEGLGLQGLRNEIIPGKEDGEPVGGNVVVTETVAVQEGVLGVQEARYEDDGFDIDIFGDEETRARYGPWMRSPTKRRTARS</sequence>
<feature type="compositionally biased region" description="Basic and acidic residues" evidence="1">
    <location>
        <begin position="62"/>
        <end position="71"/>
    </location>
</feature>
<proteinExistence type="predicted"/>